<evidence type="ECO:0000259" key="6">
    <source>
        <dbReference type="Pfam" id="PF03151"/>
    </source>
</evidence>
<feature type="transmembrane region" description="Helical" evidence="5">
    <location>
        <begin position="12"/>
        <end position="31"/>
    </location>
</feature>
<dbReference type="Pfam" id="PF03151">
    <property type="entry name" value="TPT"/>
    <property type="match status" value="1"/>
</dbReference>
<accession>A0A0G4FZQ9</accession>
<feature type="transmembrane region" description="Helical" evidence="5">
    <location>
        <begin position="116"/>
        <end position="133"/>
    </location>
</feature>
<feature type="transmembrane region" description="Helical" evidence="5">
    <location>
        <begin position="237"/>
        <end position="256"/>
    </location>
</feature>
<gene>
    <name evidence="7" type="ORF">Cvel_3919</name>
</gene>
<dbReference type="PhylomeDB" id="A0A0G4FZQ9"/>
<feature type="transmembrane region" description="Helical" evidence="5">
    <location>
        <begin position="163"/>
        <end position="184"/>
    </location>
</feature>
<dbReference type="AlphaFoldDB" id="A0A0G4FZQ9"/>
<evidence type="ECO:0000256" key="4">
    <source>
        <dbReference type="ARBA" id="ARBA00023136"/>
    </source>
</evidence>
<keyword evidence="4 5" id="KW-0472">Membrane</keyword>
<comment type="subcellular location">
    <subcellularLocation>
        <location evidence="1">Membrane</location>
        <topology evidence="1">Multi-pass membrane protein</topology>
    </subcellularLocation>
</comment>
<evidence type="ECO:0000256" key="5">
    <source>
        <dbReference type="SAM" id="Phobius"/>
    </source>
</evidence>
<reference evidence="7" key="1">
    <citation type="submission" date="2014-11" db="EMBL/GenBank/DDBJ databases">
        <authorList>
            <person name="Otto D Thomas"/>
            <person name="Naeem Raeece"/>
        </authorList>
    </citation>
    <scope>NUCLEOTIDE SEQUENCE</scope>
</reference>
<dbReference type="EMBL" id="CDMZ01000739">
    <property type="protein sequence ID" value="CEM20510.1"/>
    <property type="molecule type" value="Genomic_DNA"/>
</dbReference>
<feature type="domain" description="Sugar phosphate transporter" evidence="6">
    <location>
        <begin position="14"/>
        <end position="246"/>
    </location>
</feature>
<evidence type="ECO:0000313" key="7">
    <source>
        <dbReference type="EMBL" id="CEM20510.1"/>
    </source>
</evidence>
<dbReference type="InterPro" id="IPR050186">
    <property type="entry name" value="TPT_transporter"/>
</dbReference>
<evidence type="ECO:0000256" key="2">
    <source>
        <dbReference type="ARBA" id="ARBA00022692"/>
    </source>
</evidence>
<sequence length="258" mass="28234">MSVDQALVMSRRAIAVACLLFYSTVSIGTVYVNKLLFSHTFRYPIFVTWLQQSIGILFMAFLGFLGKRWSAFSYFKPYVFDPAVAKKLVPLALTFVGSIGASNFCLKYVWISNYQVARSLTLLFNVLVTFFLLEETTSSKALCACGVVSAGFVLSVFDKVTFHALGFAAGALSSFLQALYMVEVKRGLHHVGGQSSVLLLYSMTMSSGLFLPLILLMGEAEAFGALPVLPSEENFGAVWAALLLSGTPRLAFSLLVEY</sequence>
<protein>
    <recommendedName>
        <fullName evidence="6">Sugar phosphate transporter domain-containing protein</fullName>
    </recommendedName>
</protein>
<organism evidence="7">
    <name type="scientific">Chromera velia CCMP2878</name>
    <dbReference type="NCBI Taxonomy" id="1169474"/>
    <lineage>
        <taxon>Eukaryota</taxon>
        <taxon>Sar</taxon>
        <taxon>Alveolata</taxon>
        <taxon>Colpodellida</taxon>
        <taxon>Chromeraceae</taxon>
        <taxon>Chromera</taxon>
    </lineage>
</organism>
<evidence type="ECO:0000256" key="1">
    <source>
        <dbReference type="ARBA" id="ARBA00004141"/>
    </source>
</evidence>
<name>A0A0G4FZQ9_9ALVE</name>
<proteinExistence type="predicted"/>
<dbReference type="InterPro" id="IPR004853">
    <property type="entry name" value="Sugar_P_trans_dom"/>
</dbReference>
<keyword evidence="3 5" id="KW-1133">Transmembrane helix</keyword>
<feature type="transmembrane region" description="Helical" evidence="5">
    <location>
        <begin position="196"/>
        <end position="217"/>
    </location>
</feature>
<dbReference type="GO" id="GO:0016020">
    <property type="term" value="C:membrane"/>
    <property type="evidence" value="ECO:0007669"/>
    <property type="project" value="UniProtKB-SubCell"/>
</dbReference>
<dbReference type="PANTHER" id="PTHR11132">
    <property type="entry name" value="SOLUTE CARRIER FAMILY 35"/>
    <property type="match status" value="1"/>
</dbReference>
<dbReference type="VEuPathDB" id="CryptoDB:Cvel_3919"/>
<evidence type="ECO:0000256" key="3">
    <source>
        <dbReference type="ARBA" id="ARBA00022989"/>
    </source>
</evidence>
<feature type="transmembrane region" description="Helical" evidence="5">
    <location>
        <begin position="43"/>
        <end position="67"/>
    </location>
</feature>
<keyword evidence="2 5" id="KW-0812">Transmembrane</keyword>